<evidence type="ECO:0000313" key="7">
    <source>
        <dbReference type="EMBL" id="HHJ51975.1"/>
    </source>
</evidence>
<proteinExistence type="predicted"/>
<dbReference type="EMBL" id="DROD01000156">
    <property type="protein sequence ID" value="HHJ51975.1"/>
    <property type="molecule type" value="Genomic_DNA"/>
</dbReference>
<reference evidence="7" key="1">
    <citation type="journal article" date="2020" name="mSystems">
        <title>Genome- and Community-Level Interaction Insights into Carbon Utilization and Element Cycling Functions of Hydrothermarchaeota in Hydrothermal Sediment.</title>
        <authorList>
            <person name="Zhou Z."/>
            <person name="Liu Y."/>
            <person name="Xu W."/>
            <person name="Pan J."/>
            <person name="Luo Z.H."/>
            <person name="Li M."/>
        </authorList>
    </citation>
    <scope>NUCLEOTIDE SEQUENCE [LARGE SCALE GENOMIC DNA]</scope>
    <source>
        <strain evidence="7">HyVt-527</strain>
    </source>
</reference>
<dbReference type="AlphaFoldDB" id="A0A7V5UE57"/>
<evidence type="ECO:0000256" key="1">
    <source>
        <dbReference type="ARBA" id="ARBA00004651"/>
    </source>
</evidence>
<feature type="transmembrane region" description="Helical" evidence="6">
    <location>
        <begin position="42"/>
        <end position="61"/>
    </location>
</feature>
<feature type="transmembrane region" description="Helical" evidence="6">
    <location>
        <begin position="152"/>
        <end position="171"/>
    </location>
</feature>
<dbReference type="NCBIfam" id="TIGR00374">
    <property type="entry name" value="flippase-like domain"/>
    <property type="match status" value="1"/>
</dbReference>
<keyword evidence="5 6" id="KW-0472">Membrane</keyword>
<name>A0A7V5UE57_CALAY</name>
<evidence type="ECO:0000256" key="2">
    <source>
        <dbReference type="ARBA" id="ARBA00022475"/>
    </source>
</evidence>
<dbReference type="Pfam" id="PF03706">
    <property type="entry name" value="LPG_synthase_TM"/>
    <property type="match status" value="1"/>
</dbReference>
<dbReference type="InterPro" id="IPR022791">
    <property type="entry name" value="L-PG_synthase/AglD"/>
</dbReference>
<feature type="transmembrane region" description="Helical" evidence="6">
    <location>
        <begin position="285"/>
        <end position="310"/>
    </location>
</feature>
<comment type="caution">
    <text evidence="7">The sequence shown here is derived from an EMBL/GenBank/DDBJ whole genome shotgun (WGS) entry which is preliminary data.</text>
</comment>
<evidence type="ECO:0000256" key="4">
    <source>
        <dbReference type="ARBA" id="ARBA00022989"/>
    </source>
</evidence>
<protein>
    <submittedName>
        <fullName evidence="7">Flippase-like domain-containing protein</fullName>
    </submittedName>
</protein>
<accession>A0A7V5UE57</accession>
<organism evidence="7">
    <name type="scientific">Caldithrix abyssi</name>
    <dbReference type="NCBI Taxonomy" id="187145"/>
    <lineage>
        <taxon>Bacteria</taxon>
        <taxon>Pseudomonadati</taxon>
        <taxon>Calditrichota</taxon>
        <taxon>Calditrichia</taxon>
        <taxon>Calditrichales</taxon>
        <taxon>Calditrichaceae</taxon>
        <taxon>Caldithrix</taxon>
    </lineage>
</organism>
<evidence type="ECO:0000256" key="6">
    <source>
        <dbReference type="SAM" id="Phobius"/>
    </source>
</evidence>
<dbReference type="PANTHER" id="PTHR40277">
    <property type="entry name" value="BLL5419 PROTEIN"/>
    <property type="match status" value="1"/>
</dbReference>
<feature type="transmembrane region" description="Helical" evidence="6">
    <location>
        <begin position="211"/>
        <end position="233"/>
    </location>
</feature>
<feature type="transmembrane region" description="Helical" evidence="6">
    <location>
        <begin position="82"/>
        <end position="105"/>
    </location>
</feature>
<gene>
    <name evidence="7" type="ORF">ENJ89_02160</name>
</gene>
<evidence type="ECO:0000256" key="3">
    <source>
        <dbReference type="ARBA" id="ARBA00022692"/>
    </source>
</evidence>
<dbReference type="GO" id="GO:0005886">
    <property type="term" value="C:plasma membrane"/>
    <property type="evidence" value="ECO:0007669"/>
    <property type="project" value="UniProtKB-SubCell"/>
</dbReference>
<evidence type="ECO:0000256" key="5">
    <source>
        <dbReference type="ARBA" id="ARBA00023136"/>
    </source>
</evidence>
<keyword evidence="3 6" id="KW-0812">Transmembrane</keyword>
<feature type="transmembrane region" description="Helical" evidence="6">
    <location>
        <begin position="245"/>
        <end position="265"/>
    </location>
</feature>
<sequence length="326" mass="36485">MRYVKNIAKAAISISLLLYLIIKADPQKVIDVLLGINSLAGFSYLGLGLLFTVLAVGLMSLRWQVLLKFYGSQIEFNRLMGFYLIGMFFNNFLPTSIGGDVMRIYKVNQETNDRTVSFASVIIERMLGIAATLLLAIVALFLVSQRFHSRRLLITSVVLFVAIIAFFALIIHNRPFKIILHLFDKFTFFNIGEKFNKLFEAIHHFSARRRVLGYAFLFSISSQISIVLMNYFVARALGLNIDLSYLLMVVPVTFVLTMLPSINGVGIRDLGYVSLLNRIGVPDAAALSLSFMNLVLPMILSIWGAVLFIVQKKKDVGGADAIETTH</sequence>
<dbReference type="PANTHER" id="PTHR40277:SF1">
    <property type="entry name" value="BLL5419 PROTEIN"/>
    <property type="match status" value="1"/>
</dbReference>
<keyword evidence="4 6" id="KW-1133">Transmembrane helix</keyword>
<dbReference type="Proteomes" id="UP000886124">
    <property type="component" value="Unassembled WGS sequence"/>
</dbReference>
<feature type="transmembrane region" description="Helical" evidence="6">
    <location>
        <begin position="125"/>
        <end position="143"/>
    </location>
</feature>
<keyword evidence="2" id="KW-1003">Cell membrane</keyword>
<comment type="subcellular location">
    <subcellularLocation>
        <location evidence="1">Cell membrane</location>
        <topology evidence="1">Multi-pass membrane protein</topology>
    </subcellularLocation>
</comment>